<keyword evidence="2" id="KW-0031">Aminopeptidase</keyword>
<evidence type="ECO:0000313" key="7">
    <source>
        <dbReference type="EMBL" id="QTN00610.1"/>
    </source>
</evidence>
<dbReference type="RefSeq" id="WP_209365743.1">
    <property type="nucleotide sequence ID" value="NZ_CP046956.1"/>
</dbReference>
<keyword evidence="4" id="KW-0479">Metal-binding</keyword>
<dbReference type="CDD" id="cd05656">
    <property type="entry name" value="M42_Frv"/>
    <property type="match status" value="1"/>
</dbReference>
<evidence type="ECO:0000256" key="4">
    <source>
        <dbReference type="ARBA" id="ARBA00022723"/>
    </source>
</evidence>
<dbReference type="Gene3D" id="2.40.30.40">
    <property type="entry name" value="Peptidase M42, domain 2"/>
    <property type="match status" value="1"/>
</dbReference>
<sequence>MDVLQHIKKLTSLLGPSGYEHQVSNYLTDYLKERTDTVTVDALGNVTARKKGSRPGPVLLLTAHMDEVGFLIKKVEPNGLLRFEKLGGNDDRNLPAQPVKLLGRDSIVDGMIGTLSAHFAKFDDVVSVRNHRELYIDIGAASEQEVLEMGVEVGTPVTWGKEWKLLGPPDKQQIRAKSLDDRSGCAVLLQVLEELEGTAFSGELIFLFTVQEEVGLRGAKTAAQHITADAALAIDTTAVSDTPEGPMDDSLGLGRGAGIKVMDASLIVHSTIKQLLIDFAQKEQIPYQLEVFTGIGTDGGAVTYANKGIPTGVLSIPSRYTHSAVELVDLGDVMAVKEIVRTFILQMDEQQSFAF</sequence>
<keyword evidence="8" id="KW-1185">Reference proteome</keyword>
<name>A0ABX7VUG5_9BACI</name>
<evidence type="ECO:0000313" key="8">
    <source>
        <dbReference type="Proteomes" id="UP000665043"/>
    </source>
</evidence>
<comment type="similarity">
    <text evidence="1 6">Belongs to the peptidase M42 family.</text>
</comment>
<evidence type="ECO:0000256" key="2">
    <source>
        <dbReference type="ARBA" id="ARBA00022438"/>
    </source>
</evidence>
<accession>A0ABX7VUG5</accession>
<dbReference type="Gene3D" id="3.40.630.10">
    <property type="entry name" value="Zn peptidases"/>
    <property type="match status" value="1"/>
</dbReference>
<reference evidence="7 8" key="1">
    <citation type="submission" date="2019-12" db="EMBL/GenBank/DDBJ databases">
        <title>The whole genome sequencing of a strain isolated from a Mars analog, Dalangtan Playa.</title>
        <authorList>
            <person name="Huang T."/>
        </authorList>
    </citation>
    <scope>NUCLEOTIDE SEQUENCE [LARGE SCALE GENOMIC DNA]</scope>
    <source>
        <strain evidence="7 8">DP4-553-S</strain>
    </source>
</reference>
<evidence type="ECO:0000256" key="3">
    <source>
        <dbReference type="ARBA" id="ARBA00022670"/>
    </source>
</evidence>
<keyword evidence="5" id="KW-0378">Hydrolase</keyword>
<dbReference type="InterPro" id="IPR051464">
    <property type="entry name" value="Peptidase_M42_aminopept"/>
</dbReference>
<dbReference type="InterPro" id="IPR008007">
    <property type="entry name" value="Peptidase_M42"/>
</dbReference>
<organism evidence="7 8">
    <name type="scientific">Sediminibacillus dalangtanensis</name>
    <dbReference type="NCBI Taxonomy" id="2729421"/>
    <lineage>
        <taxon>Bacteria</taxon>
        <taxon>Bacillati</taxon>
        <taxon>Bacillota</taxon>
        <taxon>Bacilli</taxon>
        <taxon>Bacillales</taxon>
        <taxon>Bacillaceae</taxon>
        <taxon>Sediminibacillus</taxon>
    </lineage>
</organism>
<dbReference type="SUPFAM" id="SSF101821">
    <property type="entry name" value="Aminopeptidase/glucanase lid domain"/>
    <property type="match status" value="1"/>
</dbReference>
<evidence type="ECO:0000256" key="1">
    <source>
        <dbReference type="ARBA" id="ARBA00006272"/>
    </source>
</evidence>
<dbReference type="Pfam" id="PF05343">
    <property type="entry name" value="Peptidase_M42"/>
    <property type="match status" value="1"/>
</dbReference>
<dbReference type="PANTHER" id="PTHR32481:SF7">
    <property type="entry name" value="AMINOPEPTIDASE YHFE-RELATED"/>
    <property type="match status" value="1"/>
</dbReference>
<proteinExistence type="inferred from homology"/>
<dbReference type="PIRSF" id="PIRSF001123">
    <property type="entry name" value="PepA_GA"/>
    <property type="match status" value="1"/>
</dbReference>
<dbReference type="PANTHER" id="PTHR32481">
    <property type="entry name" value="AMINOPEPTIDASE"/>
    <property type="match status" value="1"/>
</dbReference>
<keyword evidence="3" id="KW-0645">Protease</keyword>
<evidence type="ECO:0000256" key="6">
    <source>
        <dbReference type="PIRNR" id="PIRNR001123"/>
    </source>
</evidence>
<dbReference type="EMBL" id="CP046956">
    <property type="protein sequence ID" value="QTN00610.1"/>
    <property type="molecule type" value="Genomic_DNA"/>
</dbReference>
<evidence type="ECO:0000256" key="5">
    <source>
        <dbReference type="ARBA" id="ARBA00022801"/>
    </source>
</evidence>
<gene>
    <name evidence="7" type="ORF">ERJ70_15695</name>
</gene>
<dbReference type="InterPro" id="IPR023367">
    <property type="entry name" value="Peptidase_M42_dom2"/>
</dbReference>
<dbReference type="Proteomes" id="UP000665043">
    <property type="component" value="Chromosome"/>
</dbReference>
<protein>
    <submittedName>
        <fullName evidence="7">M20/M25/M40 family metallo-hydrolase</fullName>
    </submittedName>
</protein>
<dbReference type="SUPFAM" id="SSF53187">
    <property type="entry name" value="Zn-dependent exopeptidases"/>
    <property type="match status" value="1"/>
</dbReference>